<keyword evidence="1" id="KW-0472">Membrane</keyword>
<keyword evidence="1" id="KW-0812">Transmembrane</keyword>
<feature type="transmembrane region" description="Helical" evidence="1">
    <location>
        <begin position="112"/>
        <end position="133"/>
    </location>
</feature>
<sequence length="166" mass="18113">MSDTLSSQLDEIQAALSSSKVDSFMLLEFEGLRQTMPAADLPRIPVAFLAQVSKGCPLLSGELARIGNIVAVTTTYSSIPGLVADPNVINLEASRNVATFESVAVVKPYSKLYYIGTAIMIATALLFIVLTVAEIRPGLWIFIPPVVGFTLQMYAWFKSRPRYPKI</sequence>
<gene>
    <name evidence="2" type="ORF">A3D01_00740</name>
</gene>
<comment type="caution">
    <text evidence="2">The sequence shown here is derived from an EMBL/GenBank/DDBJ whole genome shotgun (WGS) entry which is preliminary data.</text>
</comment>
<accession>A0A1F7YX90</accession>
<protein>
    <submittedName>
        <fullName evidence="2">Uncharacterized protein</fullName>
    </submittedName>
</protein>
<proteinExistence type="predicted"/>
<dbReference type="AlphaFoldDB" id="A0A1F7YX90"/>
<evidence type="ECO:0000313" key="2">
    <source>
        <dbReference type="EMBL" id="OGM31943.1"/>
    </source>
</evidence>
<evidence type="ECO:0000313" key="3">
    <source>
        <dbReference type="Proteomes" id="UP000177169"/>
    </source>
</evidence>
<name>A0A1F7YX90_9BACT</name>
<dbReference type="Proteomes" id="UP000177169">
    <property type="component" value="Unassembled WGS sequence"/>
</dbReference>
<dbReference type="EMBL" id="MGGR01000037">
    <property type="protein sequence ID" value="OGM31943.1"/>
    <property type="molecule type" value="Genomic_DNA"/>
</dbReference>
<evidence type="ECO:0000256" key="1">
    <source>
        <dbReference type="SAM" id="Phobius"/>
    </source>
</evidence>
<reference evidence="2 3" key="1">
    <citation type="journal article" date="2016" name="Nat. Commun.">
        <title>Thousands of microbial genomes shed light on interconnected biogeochemical processes in an aquifer system.</title>
        <authorList>
            <person name="Anantharaman K."/>
            <person name="Brown C.T."/>
            <person name="Hug L.A."/>
            <person name="Sharon I."/>
            <person name="Castelle C.J."/>
            <person name="Probst A.J."/>
            <person name="Thomas B.C."/>
            <person name="Singh A."/>
            <person name="Wilkins M.J."/>
            <person name="Karaoz U."/>
            <person name="Brodie E.L."/>
            <person name="Williams K.H."/>
            <person name="Hubbard S.S."/>
            <person name="Banfield J.F."/>
        </authorList>
    </citation>
    <scope>NUCLEOTIDE SEQUENCE [LARGE SCALE GENOMIC DNA]</scope>
</reference>
<dbReference type="STRING" id="1802505.A3D01_00740"/>
<organism evidence="2 3">
    <name type="scientific">Candidatus Woesebacteria bacterium RIFCSPHIGHO2_02_FULL_39_13</name>
    <dbReference type="NCBI Taxonomy" id="1802505"/>
    <lineage>
        <taxon>Bacteria</taxon>
        <taxon>Candidatus Woeseibacteriota</taxon>
    </lineage>
</organism>
<feature type="transmembrane region" description="Helical" evidence="1">
    <location>
        <begin position="139"/>
        <end position="157"/>
    </location>
</feature>
<keyword evidence="1" id="KW-1133">Transmembrane helix</keyword>